<proteinExistence type="predicted"/>
<reference evidence="1" key="2">
    <citation type="journal article" date="2017" name="Virus Genes">
        <title>Rotavirus I in feces of a cat with diarrhea.</title>
        <authorList>
            <person name="Phan T.G."/>
            <person name="Leutenegger C.M."/>
            <person name="Chan R."/>
            <person name="Delwart E."/>
        </authorList>
    </citation>
    <scope>NUCLEOTIDE SEQUENCE</scope>
</reference>
<reference evidence="1" key="1">
    <citation type="submission" date="2016-10" db="EMBL/GenBank/DDBJ databases">
        <authorList>
            <person name="de Groot N.N."/>
        </authorList>
    </citation>
    <scope>NUCLEOTIDE SEQUENCE</scope>
</reference>
<evidence type="ECO:0000313" key="1">
    <source>
        <dbReference type="EMBL" id="AQX34669.1"/>
    </source>
</evidence>
<organism evidence="1">
    <name type="scientific">Rotavirus I</name>
    <dbReference type="NCBI Taxonomy" id="1637496"/>
    <lineage>
        <taxon>Viruses</taxon>
        <taxon>Riboviria</taxon>
        <taxon>Orthornavirae</taxon>
        <taxon>Duplornaviricota</taxon>
        <taxon>Resentoviricetes</taxon>
        <taxon>Reovirales</taxon>
        <taxon>Sedoreoviridae</taxon>
        <taxon>Rotavirus</taxon>
        <taxon>Rotavirus iotagastroenteritidis</taxon>
    </lineage>
</organism>
<name>A0A1S6XXL3_9REOV</name>
<accession>A0A1S6XXL3</accession>
<sequence length="213" mass="25328">MSTSEQMNDAAHDSWNINDLEEMFKNGIRELLKYIEDQPTDQLILKITLFITTIVMSGHARKVVISFIIPHIKKFFYLLQTFIGQSKRSFKRETEEHIDKIIDPLKEKLEYLEKELFDHVLKHLEEKGYTQFTPYIQTMDRITADLRKDQRELENKLKRHIELMNFRIDAFMGGRLHDIVIQNIDQQINEDAQSHPAVATNVRNEIVRNKFRN</sequence>
<protein>
    <submittedName>
        <fullName evidence="1">NSP4</fullName>
    </submittedName>
</protein>
<dbReference type="EMBL" id="KY026793">
    <property type="protein sequence ID" value="AQX34669.1"/>
    <property type="molecule type" value="Genomic_RNA"/>
</dbReference>